<evidence type="ECO:0000259" key="8">
    <source>
        <dbReference type="Pfam" id="PF01975"/>
    </source>
</evidence>
<dbReference type="GO" id="GO:0000166">
    <property type="term" value="F:nucleotide binding"/>
    <property type="evidence" value="ECO:0007669"/>
    <property type="project" value="UniProtKB-KW"/>
</dbReference>
<dbReference type="Gene3D" id="3.40.1210.10">
    <property type="entry name" value="Survival protein SurE-like phosphatase/nucleotidase"/>
    <property type="match status" value="1"/>
</dbReference>
<organism evidence="9 10">
    <name type="scientific">Gracilibacillus dipsosauri</name>
    <dbReference type="NCBI Taxonomy" id="178340"/>
    <lineage>
        <taxon>Bacteria</taxon>
        <taxon>Bacillati</taxon>
        <taxon>Bacillota</taxon>
        <taxon>Bacilli</taxon>
        <taxon>Bacillales</taxon>
        <taxon>Bacillaceae</taxon>
        <taxon>Gracilibacillus</taxon>
    </lineage>
</organism>
<comment type="caution">
    <text evidence="9">The sequence shown here is derived from an EMBL/GenBank/DDBJ whole genome shotgun (WGS) entry which is preliminary data.</text>
</comment>
<dbReference type="HAMAP" id="MF_00060">
    <property type="entry name" value="SurE"/>
    <property type="match status" value="1"/>
</dbReference>
<accession>A0A317L1V6</accession>
<comment type="cofactor">
    <cofactor evidence="7">
        <name>a divalent metal cation</name>
        <dbReference type="ChEBI" id="CHEBI:60240"/>
    </cofactor>
    <text evidence="7">Binds 1 divalent metal cation per subunit.</text>
</comment>
<name>A0A317L1V6_9BACI</name>
<evidence type="ECO:0000256" key="3">
    <source>
        <dbReference type="ARBA" id="ARBA00022490"/>
    </source>
</evidence>
<dbReference type="EC" id="3.1.3.5" evidence="7"/>
<dbReference type="Pfam" id="PF01975">
    <property type="entry name" value="SurE"/>
    <property type="match status" value="1"/>
</dbReference>
<dbReference type="GO" id="GO:0008254">
    <property type="term" value="F:3'-nucleotidase activity"/>
    <property type="evidence" value="ECO:0007669"/>
    <property type="project" value="TreeGrafter"/>
</dbReference>
<dbReference type="InterPro" id="IPR036523">
    <property type="entry name" value="SurE-like_sf"/>
</dbReference>
<keyword evidence="3 7" id="KW-0963">Cytoplasm</keyword>
<gene>
    <name evidence="7" type="primary">surE</name>
    <name evidence="9" type="ORF">DLJ74_05900</name>
</gene>
<keyword evidence="10" id="KW-1185">Reference proteome</keyword>
<dbReference type="NCBIfam" id="TIGR00087">
    <property type="entry name" value="surE"/>
    <property type="match status" value="1"/>
</dbReference>
<dbReference type="OrthoDB" id="9780815at2"/>
<evidence type="ECO:0000313" key="9">
    <source>
        <dbReference type="EMBL" id="PWU69503.1"/>
    </source>
</evidence>
<dbReference type="PANTHER" id="PTHR30457">
    <property type="entry name" value="5'-NUCLEOTIDASE SURE"/>
    <property type="match status" value="1"/>
</dbReference>
<comment type="similarity">
    <text evidence="2 7">Belongs to the SurE nucleotidase family.</text>
</comment>
<feature type="binding site" evidence="7">
    <location>
        <position position="39"/>
    </location>
    <ligand>
        <name>a divalent metal cation</name>
        <dbReference type="ChEBI" id="CHEBI:60240"/>
    </ligand>
</feature>
<proteinExistence type="inferred from homology"/>
<comment type="function">
    <text evidence="7">Nucleotidase that shows phosphatase activity on nucleoside 5'-monophosphates.</text>
</comment>
<evidence type="ECO:0000256" key="7">
    <source>
        <dbReference type="HAMAP-Rule" id="MF_00060"/>
    </source>
</evidence>
<dbReference type="GO" id="GO:0005737">
    <property type="term" value="C:cytoplasm"/>
    <property type="evidence" value="ECO:0007669"/>
    <property type="project" value="UniProtKB-SubCell"/>
</dbReference>
<reference evidence="9 10" key="1">
    <citation type="submission" date="2018-05" db="EMBL/GenBank/DDBJ databases">
        <title>Genomic analysis of Gracilibacillus dipsosauri DD1 reveals novel features of a salt-tolerant amylase.</title>
        <authorList>
            <person name="Deutch C.E."/>
            <person name="Yang S."/>
        </authorList>
    </citation>
    <scope>NUCLEOTIDE SEQUENCE [LARGE SCALE GENOMIC DNA]</scope>
    <source>
        <strain evidence="9 10">DD1</strain>
    </source>
</reference>
<keyword evidence="4 7" id="KW-0479">Metal-binding</keyword>
<evidence type="ECO:0000256" key="5">
    <source>
        <dbReference type="ARBA" id="ARBA00022741"/>
    </source>
</evidence>
<dbReference type="NCBIfam" id="NF001490">
    <property type="entry name" value="PRK00346.1-4"/>
    <property type="match status" value="1"/>
</dbReference>
<feature type="binding site" evidence="7">
    <location>
        <position position="96"/>
    </location>
    <ligand>
        <name>a divalent metal cation</name>
        <dbReference type="ChEBI" id="CHEBI:60240"/>
    </ligand>
</feature>
<dbReference type="InterPro" id="IPR030048">
    <property type="entry name" value="SurE"/>
</dbReference>
<dbReference type="RefSeq" id="WP_109983733.1">
    <property type="nucleotide sequence ID" value="NZ_QGTD01000005.1"/>
</dbReference>
<evidence type="ECO:0000256" key="6">
    <source>
        <dbReference type="ARBA" id="ARBA00022801"/>
    </source>
</evidence>
<evidence type="ECO:0000313" key="10">
    <source>
        <dbReference type="Proteomes" id="UP000245624"/>
    </source>
</evidence>
<dbReference type="SUPFAM" id="SSF64167">
    <property type="entry name" value="SurE-like"/>
    <property type="match status" value="1"/>
</dbReference>
<evidence type="ECO:0000256" key="2">
    <source>
        <dbReference type="ARBA" id="ARBA00011062"/>
    </source>
</evidence>
<protein>
    <recommendedName>
        <fullName evidence="7">5'-nucleotidase SurE</fullName>
        <ecNumber evidence="7">3.1.3.5</ecNumber>
    </recommendedName>
    <alternativeName>
        <fullName evidence="7">Nucleoside 5'-monophosphate phosphohydrolase</fullName>
    </alternativeName>
</protein>
<feature type="binding site" evidence="7">
    <location>
        <position position="9"/>
    </location>
    <ligand>
        <name>a divalent metal cation</name>
        <dbReference type="ChEBI" id="CHEBI:60240"/>
    </ligand>
</feature>
<evidence type="ECO:0000256" key="4">
    <source>
        <dbReference type="ARBA" id="ARBA00022723"/>
    </source>
</evidence>
<comment type="subcellular location">
    <subcellularLocation>
        <location evidence="7">Cytoplasm</location>
    </subcellularLocation>
</comment>
<dbReference type="GO" id="GO:0004309">
    <property type="term" value="F:exopolyphosphatase activity"/>
    <property type="evidence" value="ECO:0007669"/>
    <property type="project" value="TreeGrafter"/>
</dbReference>
<dbReference type="GO" id="GO:0046872">
    <property type="term" value="F:metal ion binding"/>
    <property type="evidence" value="ECO:0007669"/>
    <property type="project" value="UniProtKB-UniRule"/>
</dbReference>
<dbReference type="Proteomes" id="UP000245624">
    <property type="component" value="Unassembled WGS sequence"/>
</dbReference>
<keyword evidence="5 7" id="KW-0547">Nucleotide-binding</keyword>
<keyword evidence="6 7" id="KW-0378">Hydrolase</keyword>
<dbReference type="AlphaFoldDB" id="A0A317L1V6"/>
<dbReference type="PANTHER" id="PTHR30457:SF12">
    <property type="entry name" value="5'_3'-NUCLEOTIDASE SURE"/>
    <property type="match status" value="1"/>
</dbReference>
<dbReference type="EMBL" id="QGTD01000005">
    <property type="protein sequence ID" value="PWU69503.1"/>
    <property type="molecule type" value="Genomic_DNA"/>
</dbReference>
<dbReference type="GO" id="GO:0008253">
    <property type="term" value="F:5'-nucleotidase activity"/>
    <property type="evidence" value="ECO:0007669"/>
    <property type="project" value="UniProtKB-UniRule"/>
</dbReference>
<sequence>MRILVTNDDGIFHPGIEAMVNVLGHFGEVYVVSPDKERSAISHSITLRHPIKAIKNKLFTTAIQSWMVNGTPADCVNMGINVLMKEPPDIVFSGINIGPNLGRDIFYSGTIAGAMEATLHNIPAVAVSLASFDSQYVNYEQVKILFYRLAEVIFQYTLPKEILLNVNLPYTSKELCRGVKVVDVDMQVQRYRYVGLNDPHGQIYYWLKDEYQQLDKLRENKDFSSLREGYITISPVELRASNKRKKEQLNRWFSHSVNRP</sequence>
<feature type="binding site" evidence="7">
    <location>
        <position position="8"/>
    </location>
    <ligand>
        <name>a divalent metal cation</name>
        <dbReference type="ChEBI" id="CHEBI:60240"/>
    </ligand>
</feature>
<comment type="catalytic activity">
    <reaction evidence="1 7">
        <text>a ribonucleoside 5'-phosphate + H2O = a ribonucleoside + phosphate</text>
        <dbReference type="Rhea" id="RHEA:12484"/>
        <dbReference type="ChEBI" id="CHEBI:15377"/>
        <dbReference type="ChEBI" id="CHEBI:18254"/>
        <dbReference type="ChEBI" id="CHEBI:43474"/>
        <dbReference type="ChEBI" id="CHEBI:58043"/>
        <dbReference type="EC" id="3.1.3.5"/>
    </reaction>
</comment>
<feature type="domain" description="Survival protein SurE-like phosphatase/nucleotidase" evidence="8">
    <location>
        <begin position="3"/>
        <end position="184"/>
    </location>
</feature>
<dbReference type="InterPro" id="IPR002828">
    <property type="entry name" value="SurE-like_Pase/nucleotidase"/>
</dbReference>
<evidence type="ECO:0000256" key="1">
    <source>
        <dbReference type="ARBA" id="ARBA00000815"/>
    </source>
</evidence>